<keyword evidence="5" id="KW-0378">Hydrolase</keyword>
<keyword evidence="8" id="KW-0238">DNA-binding</keyword>
<evidence type="ECO:0000256" key="4">
    <source>
        <dbReference type="ARBA" id="ARBA00022741"/>
    </source>
</evidence>
<sequence length="452" mass="49430">MNASRPAQEAERVVLASVLVFSGLLAQVAWLRVDDFEDGQGHREIWGAVLELAARGVPIDVLSVEDEIRGRGEHKLAGRSLARLGEEATRAAPILRRYAAEIRRRARIRRVREAALRVAEAARDPEAEPAAVEELLAEIGRDAPAVAAEGPTCARDVLQHLGERWAAGPPPRVPFGFPELDKVLGGGMEPGNLYVLGARPRVGKTALAIGIACDLAVPRSRQVVAGERPLRPVLFFSLEMTATQLIERALARESRCDLAAVRSQTPPEHARQALADGWCRLGLAPFWIDDRTRDVAEIRSRAMAFRATAVDQQVPPLIVIDYLQKARSDRREQRYTEIGDIARALKDLAKAAEAPVLALAQVNRMAAGRADQRPTLEDLREGGDIEAEADFVGLLHRPELTLTVDATADKRAAAAGLAELRVAKNRHGPEDLIKLAWIAQQTRFAPLERRAA</sequence>
<dbReference type="RefSeq" id="WP_272089199.1">
    <property type="nucleotide sequence ID" value="NZ_JAQNDL010000003.1"/>
</dbReference>
<dbReference type="Proteomes" id="UP001221686">
    <property type="component" value="Unassembled WGS sequence"/>
</dbReference>
<keyword evidence="4" id="KW-0547">Nucleotide-binding</keyword>
<dbReference type="Gene3D" id="1.10.860.10">
    <property type="entry name" value="DNAb Helicase, Chain A"/>
    <property type="match status" value="1"/>
</dbReference>
<evidence type="ECO:0000256" key="7">
    <source>
        <dbReference type="ARBA" id="ARBA00022840"/>
    </source>
</evidence>
<dbReference type="PANTHER" id="PTHR30153:SF2">
    <property type="entry name" value="REPLICATIVE DNA HELICASE"/>
    <property type="match status" value="1"/>
</dbReference>
<evidence type="ECO:0000256" key="2">
    <source>
        <dbReference type="ARBA" id="ARBA00022515"/>
    </source>
</evidence>
<evidence type="ECO:0000256" key="3">
    <source>
        <dbReference type="ARBA" id="ARBA00022705"/>
    </source>
</evidence>
<protein>
    <recommendedName>
        <fullName evidence="10">DNA 5'-3' helicase</fullName>
        <ecNumber evidence="10">5.6.2.3</ecNumber>
    </recommendedName>
</protein>
<comment type="similarity">
    <text evidence="1">Belongs to the helicase family. DnaB subfamily.</text>
</comment>
<evidence type="ECO:0000256" key="8">
    <source>
        <dbReference type="ARBA" id="ARBA00023125"/>
    </source>
</evidence>
<keyword evidence="3" id="KW-0235">DNA replication</keyword>
<evidence type="ECO:0000256" key="6">
    <source>
        <dbReference type="ARBA" id="ARBA00022806"/>
    </source>
</evidence>
<gene>
    <name evidence="13" type="ORF">POL25_27540</name>
</gene>
<keyword evidence="14" id="KW-1185">Reference proteome</keyword>
<evidence type="ECO:0000256" key="1">
    <source>
        <dbReference type="ARBA" id="ARBA00008428"/>
    </source>
</evidence>
<keyword evidence="9" id="KW-0413">Isomerase</keyword>
<dbReference type="Gene3D" id="3.40.50.300">
    <property type="entry name" value="P-loop containing nucleotide triphosphate hydrolases"/>
    <property type="match status" value="1"/>
</dbReference>
<dbReference type="SUPFAM" id="SSF52540">
    <property type="entry name" value="P-loop containing nucleoside triphosphate hydrolases"/>
    <property type="match status" value="1"/>
</dbReference>
<evidence type="ECO:0000256" key="9">
    <source>
        <dbReference type="ARBA" id="ARBA00023235"/>
    </source>
</evidence>
<dbReference type="InterPro" id="IPR036185">
    <property type="entry name" value="DNA_heli_DnaB-like_N_sf"/>
</dbReference>
<dbReference type="PROSITE" id="PS51199">
    <property type="entry name" value="SF4_HELICASE"/>
    <property type="match status" value="1"/>
</dbReference>
<evidence type="ECO:0000313" key="13">
    <source>
        <dbReference type="EMBL" id="MDC0720689.1"/>
    </source>
</evidence>
<accession>A0ABT5E491</accession>
<comment type="caution">
    <text evidence="13">The sequence shown here is derived from an EMBL/GenBank/DDBJ whole genome shotgun (WGS) entry which is preliminary data.</text>
</comment>
<dbReference type="Pfam" id="PF03796">
    <property type="entry name" value="DnaB_C"/>
    <property type="match status" value="1"/>
</dbReference>
<dbReference type="PANTHER" id="PTHR30153">
    <property type="entry name" value="REPLICATIVE DNA HELICASE DNAB"/>
    <property type="match status" value="1"/>
</dbReference>
<dbReference type="InterPro" id="IPR007694">
    <property type="entry name" value="DNA_helicase_DnaB-like_C"/>
</dbReference>
<dbReference type="SUPFAM" id="SSF48024">
    <property type="entry name" value="N-terminal domain of DnaB helicase"/>
    <property type="match status" value="1"/>
</dbReference>
<name>A0ABT5E491_9BACT</name>
<dbReference type="EMBL" id="JAQNDL010000003">
    <property type="protein sequence ID" value="MDC0720689.1"/>
    <property type="molecule type" value="Genomic_DNA"/>
</dbReference>
<dbReference type="Pfam" id="PF00772">
    <property type="entry name" value="DnaB"/>
    <property type="match status" value="1"/>
</dbReference>
<dbReference type="InterPro" id="IPR016136">
    <property type="entry name" value="DNA_helicase_N/primase_C"/>
</dbReference>
<proteinExistence type="inferred from homology"/>
<keyword evidence="7" id="KW-0067">ATP-binding</keyword>
<dbReference type="InterPro" id="IPR027417">
    <property type="entry name" value="P-loop_NTPase"/>
</dbReference>
<reference evidence="13 14" key="1">
    <citation type="submission" date="2022-11" db="EMBL/GenBank/DDBJ databases">
        <title>Minimal conservation of predation-associated metabolite biosynthetic gene clusters underscores biosynthetic potential of Myxococcota including descriptions for ten novel species: Archangium lansinium sp. nov., Myxococcus landrumus sp. nov., Nannocystis bai.</title>
        <authorList>
            <person name="Ahearne A."/>
            <person name="Stevens C."/>
            <person name="Dowd S."/>
        </authorList>
    </citation>
    <scope>NUCLEOTIDE SEQUENCE [LARGE SCALE GENOMIC DNA]</scope>
    <source>
        <strain evidence="13 14">BB15-2</strain>
    </source>
</reference>
<evidence type="ECO:0000259" key="12">
    <source>
        <dbReference type="PROSITE" id="PS51199"/>
    </source>
</evidence>
<dbReference type="EC" id="5.6.2.3" evidence="10"/>
<evidence type="ECO:0000256" key="11">
    <source>
        <dbReference type="ARBA" id="ARBA00048954"/>
    </source>
</evidence>
<evidence type="ECO:0000256" key="5">
    <source>
        <dbReference type="ARBA" id="ARBA00022801"/>
    </source>
</evidence>
<organism evidence="13 14">
    <name type="scientific">Nannocystis bainbridge</name>
    <dbReference type="NCBI Taxonomy" id="2995303"/>
    <lineage>
        <taxon>Bacteria</taxon>
        <taxon>Pseudomonadati</taxon>
        <taxon>Myxococcota</taxon>
        <taxon>Polyangia</taxon>
        <taxon>Nannocystales</taxon>
        <taxon>Nannocystaceae</taxon>
        <taxon>Nannocystis</taxon>
    </lineage>
</organism>
<feature type="domain" description="SF4 helicase" evidence="12">
    <location>
        <begin position="166"/>
        <end position="451"/>
    </location>
</feature>
<evidence type="ECO:0000313" key="14">
    <source>
        <dbReference type="Proteomes" id="UP001221686"/>
    </source>
</evidence>
<evidence type="ECO:0000256" key="10">
    <source>
        <dbReference type="ARBA" id="ARBA00044969"/>
    </source>
</evidence>
<keyword evidence="2" id="KW-0639">Primosome</keyword>
<keyword evidence="6" id="KW-0347">Helicase</keyword>
<comment type="catalytic activity">
    <reaction evidence="11">
        <text>ATP + H2O = ADP + phosphate + H(+)</text>
        <dbReference type="Rhea" id="RHEA:13065"/>
        <dbReference type="ChEBI" id="CHEBI:15377"/>
        <dbReference type="ChEBI" id="CHEBI:15378"/>
        <dbReference type="ChEBI" id="CHEBI:30616"/>
        <dbReference type="ChEBI" id="CHEBI:43474"/>
        <dbReference type="ChEBI" id="CHEBI:456216"/>
        <dbReference type="EC" id="5.6.2.3"/>
    </reaction>
</comment>
<dbReference type="InterPro" id="IPR007693">
    <property type="entry name" value="DNA_helicase_DnaB-like_N"/>
</dbReference>